<protein>
    <submittedName>
        <fullName evidence="1">Excinuclease ABC subunit C</fullName>
    </submittedName>
</protein>
<evidence type="ECO:0000313" key="2">
    <source>
        <dbReference type="Proteomes" id="UP000264702"/>
    </source>
</evidence>
<dbReference type="OrthoDB" id="9803913at2"/>
<dbReference type="GO" id="GO:0006974">
    <property type="term" value="P:DNA damage response"/>
    <property type="evidence" value="ECO:0007669"/>
    <property type="project" value="TreeGrafter"/>
</dbReference>
<reference evidence="1 2" key="1">
    <citation type="submission" date="2018-08" db="EMBL/GenBank/DDBJ databases">
        <title>Acidipila sp. 4G-K13, an acidobacterium isolated from forest soil.</title>
        <authorList>
            <person name="Gao Z.-H."/>
            <person name="Qiu L.-H."/>
        </authorList>
    </citation>
    <scope>NUCLEOTIDE SEQUENCE [LARGE SCALE GENOMIC DNA]</scope>
    <source>
        <strain evidence="1 2">4G-K13</strain>
    </source>
</reference>
<dbReference type="GO" id="GO:0009380">
    <property type="term" value="C:excinuclease repair complex"/>
    <property type="evidence" value="ECO:0007669"/>
    <property type="project" value="TreeGrafter"/>
</dbReference>
<evidence type="ECO:0000313" key="1">
    <source>
        <dbReference type="EMBL" id="RFU15656.1"/>
    </source>
</evidence>
<dbReference type="AlphaFoldDB" id="A0A372IL54"/>
<organism evidence="1 2">
    <name type="scientific">Paracidobacterium acidisoli</name>
    <dbReference type="NCBI Taxonomy" id="2303751"/>
    <lineage>
        <taxon>Bacteria</taxon>
        <taxon>Pseudomonadati</taxon>
        <taxon>Acidobacteriota</taxon>
        <taxon>Terriglobia</taxon>
        <taxon>Terriglobales</taxon>
        <taxon>Acidobacteriaceae</taxon>
        <taxon>Paracidobacterium</taxon>
    </lineage>
</organism>
<dbReference type="EMBL" id="QVQT01000005">
    <property type="protein sequence ID" value="RFU15656.1"/>
    <property type="molecule type" value="Genomic_DNA"/>
</dbReference>
<dbReference type="PANTHER" id="PTHR30562">
    <property type="entry name" value="UVRC/OXIDOREDUCTASE"/>
    <property type="match status" value="1"/>
</dbReference>
<proteinExistence type="predicted"/>
<dbReference type="PANTHER" id="PTHR30562:SF1">
    <property type="entry name" value="UVRABC SYSTEM PROTEIN C"/>
    <property type="match status" value="1"/>
</dbReference>
<gene>
    <name evidence="1" type="ORF">D0Y96_14445</name>
</gene>
<keyword evidence="2" id="KW-1185">Reference proteome</keyword>
<dbReference type="InterPro" id="IPR050066">
    <property type="entry name" value="UvrABC_protein_C"/>
</dbReference>
<comment type="caution">
    <text evidence="1">The sequence shown here is derived from an EMBL/GenBank/DDBJ whole genome shotgun (WGS) entry which is preliminary data.</text>
</comment>
<name>A0A372IL54_9BACT</name>
<dbReference type="Proteomes" id="UP000264702">
    <property type="component" value="Unassembled WGS sequence"/>
</dbReference>
<accession>A0A372IL54</accession>
<sequence>MLPNSVPFDAGSFDWSQIPAAAGVFALYGADEHAEPFISRTPGLRRRLRRLLDPRPEQSKRLRLAGRVARIAFAVTGSDFESLFLLYGAVSSAFGERARKRLHLRPPFFLRMTMENAYPRVYVTNRVTKSAAADLFGPFPSRAAAEKCMEDVLNLFLLRRCTDDLHPDPAFPGCVYSEMKKCLAPCFKGCSDERYAEEAKTVHAFFATRGESLVQILTAAREQASEALNFEQAAEAHARLAKVETILSSTSPVIRPLSRLTGILLQPSAMPDHVAVFLLRQGELSGPAFYSVQGMRHPNEQSGSSSLFAHPVAMTAVPLESAPVTQPVSHDDLDRRLDHALSELGWNRPAKPSGRHLADHLCLFSRWYHRPQAKRTGEVIFAMPDGELPRKLLIRAISRVFRQGVEAAAGPGPAAPPQISPASN</sequence>
<dbReference type="RefSeq" id="WP_117301236.1">
    <property type="nucleotide sequence ID" value="NZ_QVQT02000005.1"/>
</dbReference>